<dbReference type="InterPro" id="IPR037294">
    <property type="entry name" value="ABC_BtuC-like"/>
</dbReference>
<keyword evidence="6 8" id="KW-1133">Transmembrane helix</keyword>
<feature type="transmembrane region" description="Helical" evidence="8">
    <location>
        <begin position="121"/>
        <end position="141"/>
    </location>
</feature>
<dbReference type="GO" id="GO:0033214">
    <property type="term" value="P:siderophore-iron import into cell"/>
    <property type="evidence" value="ECO:0007669"/>
    <property type="project" value="TreeGrafter"/>
</dbReference>
<evidence type="ECO:0000256" key="6">
    <source>
        <dbReference type="ARBA" id="ARBA00022989"/>
    </source>
</evidence>
<dbReference type="RefSeq" id="WP_144189725.1">
    <property type="nucleotide sequence ID" value="NZ_VMHL01000003.1"/>
</dbReference>
<dbReference type="FunFam" id="1.10.3470.10:FF:000001">
    <property type="entry name" value="Vitamin B12 ABC transporter permease BtuC"/>
    <property type="match status" value="1"/>
</dbReference>
<keyword evidence="7 8" id="KW-0472">Membrane</keyword>
<organism evidence="9 10">
    <name type="scientific">Gilliamella apicola</name>
    <dbReference type="NCBI Taxonomy" id="1196095"/>
    <lineage>
        <taxon>Bacteria</taxon>
        <taxon>Pseudomonadati</taxon>
        <taxon>Pseudomonadota</taxon>
        <taxon>Gammaproteobacteria</taxon>
        <taxon>Orbales</taxon>
        <taxon>Orbaceae</taxon>
        <taxon>Gilliamella</taxon>
    </lineage>
</organism>
<protein>
    <submittedName>
        <fullName evidence="9">Iron ABC transporter permease</fullName>
    </submittedName>
</protein>
<dbReference type="GO" id="GO:0022857">
    <property type="term" value="F:transmembrane transporter activity"/>
    <property type="evidence" value="ECO:0007669"/>
    <property type="project" value="InterPro"/>
</dbReference>
<feature type="transmembrane region" description="Helical" evidence="8">
    <location>
        <begin position="281"/>
        <end position="299"/>
    </location>
</feature>
<dbReference type="GO" id="GO:0005886">
    <property type="term" value="C:plasma membrane"/>
    <property type="evidence" value="ECO:0007669"/>
    <property type="project" value="UniProtKB-SubCell"/>
</dbReference>
<proteinExistence type="inferred from homology"/>
<keyword evidence="4" id="KW-1003">Cell membrane</keyword>
<comment type="caution">
    <text evidence="9">The sequence shown here is derived from an EMBL/GenBank/DDBJ whole genome shotgun (WGS) entry which is preliminary data.</text>
</comment>
<comment type="similarity">
    <text evidence="2">Belongs to the binding-protein-dependent transport system permease family. FecCD subfamily.</text>
</comment>
<sequence length="337" mass="37065">MISISYNKTLIGLIFIIIGLALFSLFLGHYSITVSETFNILSQPFSKKQDYPFTIHQQIIWQVRIPRILLAFFAGASLALCGAVLQGLFYNPLVDPHVIGVTSSSAFGGTLAILLNLSTFGLLSLSFSFGLSTLLFIFVLLKGLKQNNLLILILVGLILNGFFSALVSLMQYLADTEEKLPSIVFWLLGSFATANWNKLMILAVPTSLISWLLIRLSWRINILSLGDNEAKSLGVSVLFSRWLILILCTFIISIQVAVSGCIGWIGLIIPHAARLMVGKNHQYLLPIAFWLGGGFMMITDDIARLINSAEIPIGIITAVIGAPCFVLLLRQQIFSRS</sequence>
<evidence type="ECO:0000256" key="5">
    <source>
        <dbReference type="ARBA" id="ARBA00022692"/>
    </source>
</evidence>
<evidence type="ECO:0000256" key="4">
    <source>
        <dbReference type="ARBA" id="ARBA00022475"/>
    </source>
</evidence>
<dbReference type="Gene3D" id="1.10.3470.10">
    <property type="entry name" value="ABC transporter involved in vitamin B12 uptake, BtuC"/>
    <property type="match status" value="1"/>
</dbReference>
<evidence type="ECO:0000313" key="10">
    <source>
        <dbReference type="Proteomes" id="UP000319138"/>
    </source>
</evidence>
<dbReference type="InterPro" id="IPR000522">
    <property type="entry name" value="ABC_transptr_permease_BtuC"/>
</dbReference>
<dbReference type="AlphaFoldDB" id="A0A556RKJ2"/>
<evidence type="ECO:0000256" key="3">
    <source>
        <dbReference type="ARBA" id="ARBA00022448"/>
    </source>
</evidence>
<reference evidence="9 10" key="1">
    <citation type="submission" date="2019-07" db="EMBL/GenBank/DDBJ databases">
        <title>Gilliamella genomes.</title>
        <authorList>
            <person name="Zheng H."/>
        </authorList>
    </citation>
    <scope>NUCLEOTIDE SEQUENCE [LARGE SCALE GENOMIC DNA]</scope>
    <source>
        <strain evidence="9 10">W8131</strain>
    </source>
</reference>
<dbReference type="EMBL" id="VMHL01000003">
    <property type="protein sequence ID" value="TSJ89365.1"/>
    <property type="molecule type" value="Genomic_DNA"/>
</dbReference>
<evidence type="ECO:0000256" key="8">
    <source>
        <dbReference type="SAM" id="Phobius"/>
    </source>
</evidence>
<feature type="transmembrane region" description="Helical" evidence="8">
    <location>
        <begin position="148"/>
        <end position="174"/>
    </location>
</feature>
<evidence type="ECO:0000256" key="2">
    <source>
        <dbReference type="ARBA" id="ARBA00007935"/>
    </source>
</evidence>
<evidence type="ECO:0000256" key="1">
    <source>
        <dbReference type="ARBA" id="ARBA00004651"/>
    </source>
</evidence>
<dbReference type="PANTHER" id="PTHR30472:SF70">
    <property type="entry name" value="MOLYBDATE IMPORT SYSTEM PERMEASE PROTEIN MOLB"/>
    <property type="match status" value="1"/>
</dbReference>
<dbReference type="SUPFAM" id="SSF81345">
    <property type="entry name" value="ABC transporter involved in vitamin B12 uptake, BtuC"/>
    <property type="match status" value="1"/>
</dbReference>
<evidence type="ECO:0000256" key="7">
    <source>
        <dbReference type="ARBA" id="ARBA00023136"/>
    </source>
</evidence>
<dbReference type="CDD" id="cd06550">
    <property type="entry name" value="TM_ABC_iron-siderophores_like"/>
    <property type="match status" value="1"/>
</dbReference>
<comment type="subcellular location">
    <subcellularLocation>
        <location evidence="1">Cell membrane</location>
        <topology evidence="1">Multi-pass membrane protein</topology>
    </subcellularLocation>
</comment>
<keyword evidence="3" id="KW-0813">Transport</keyword>
<gene>
    <name evidence="9" type="ORF">FPQ14_07620</name>
</gene>
<dbReference type="Proteomes" id="UP000319138">
    <property type="component" value="Unassembled WGS sequence"/>
</dbReference>
<accession>A0A556RKJ2</accession>
<feature type="transmembrane region" description="Helical" evidence="8">
    <location>
        <begin position="68"/>
        <end position="90"/>
    </location>
</feature>
<keyword evidence="5 8" id="KW-0812">Transmembrane</keyword>
<feature type="transmembrane region" description="Helical" evidence="8">
    <location>
        <begin position="242"/>
        <end position="269"/>
    </location>
</feature>
<evidence type="ECO:0000313" key="9">
    <source>
        <dbReference type="EMBL" id="TSJ89365.1"/>
    </source>
</evidence>
<feature type="transmembrane region" description="Helical" evidence="8">
    <location>
        <begin position="311"/>
        <end position="329"/>
    </location>
</feature>
<dbReference type="PANTHER" id="PTHR30472">
    <property type="entry name" value="FERRIC ENTEROBACTIN TRANSPORT SYSTEM PERMEASE PROTEIN"/>
    <property type="match status" value="1"/>
</dbReference>
<feature type="transmembrane region" description="Helical" evidence="8">
    <location>
        <begin position="12"/>
        <end position="32"/>
    </location>
</feature>
<dbReference type="Pfam" id="PF01032">
    <property type="entry name" value="FecCD"/>
    <property type="match status" value="1"/>
</dbReference>
<name>A0A556RKJ2_9GAMM</name>